<name>A0ABD3M806_9STRA</name>
<dbReference type="AlphaFoldDB" id="A0ABD3M806"/>
<protein>
    <submittedName>
        <fullName evidence="2">Uncharacterized protein</fullName>
    </submittedName>
</protein>
<feature type="compositionally biased region" description="Low complexity" evidence="1">
    <location>
        <begin position="19"/>
        <end position="29"/>
    </location>
</feature>
<reference evidence="2 3" key="1">
    <citation type="submission" date="2024-10" db="EMBL/GenBank/DDBJ databases">
        <title>Updated reference genomes for cyclostephanoid diatoms.</title>
        <authorList>
            <person name="Roberts W.R."/>
            <person name="Alverson A.J."/>
        </authorList>
    </citation>
    <scope>NUCLEOTIDE SEQUENCE [LARGE SCALE GENOMIC DNA]</scope>
    <source>
        <strain evidence="2 3">AJA232-27</strain>
    </source>
</reference>
<comment type="caution">
    <text evidence="2">The sequence shown here is derived from an EMBL/GenBank/DDBJ whole genome shotgun (WGS) entry which is preliminary data.</text>
</comment>
<dbReference type="Proteomes" id="UP001530293">
    <property type="component" value="Unassembled WGS sequence"/>
</dbReference>
<organism evidence="2 3">
    <name type="scientific">Discostella pseudostelligera</name>
    <dbReference type="NCBI Taxonomy" id="259834"/>
    <lineage>
        <taxon>Eukaryota</taxon>
        <taxon>Sar</taxon>
        <taxon>Stramenopiles</taxon>
        <taxon>Ochrophyta</taxon>
        <taxon>Bacillariophyta</taxon>
        <taxon>Coscinodiscophyceae</taxon>
        <taxon>Thalassiosirophycidae</taxon>
        <taxon>Stephanodiscales</taxon>
        <taxon>Stephanodiscaceae</taxon>
        <taxon>Discostella</taxon>
    </lineage>
</organism>
<accession>A0ABD3M806</accession>
<evidence type="ECO:0000256" key="1">
    <source>
        <dbReference type="SAM" id="MobiDB-lite"/>
    </source>
</evidence>
<dbReference type="EMBL" id="JALLBG020000190">
    <property type="protein sequence ID" value="KAL3760205.1"/>
    <property type="molecule type" value="Genomic_DNA"/>
</dbReference>
<gene>
    <name evidence="2" type="ORF">ACHAWU_001715</name>
</gene>
<feature type="region of interest" description="Disordered" evidence="1">
    <location>
        <begin position="1"/>
        <end position="29"/>
    </location>
</feature>
<evidence type="ECO:0000313" key="2">
    <source>
        <dbReference type="EMBL" id="KAL3760205.1"/>
    </source>
</evidence>
<evidence type="ECO:0000313" key="3">
    <source>
        <dbReference type="Proteomes" id="UP001530293"/>
    </source>
</evidence>
<proteinExistence type="predicted"/>
<keyword evidence="3" id="KW-1185">Reference proteome</keyword>
<sequence>MSTNTAATEKQKQKRQHRQTQQQKDTQAQWYRETMVNKRVKKLADKMESERAKHANNKLNFFSAHNQRKITHDAVNDGSANEAMADITVTGLIGIVQEEEDVLVVNNPTMCSGIVQIKHLCRAAQTASRTIKSAHTASGAIILVEW</sequence>